<reference evidence="1 2" key="1">
    <citation type="submission" date="2016-03" db="EMBL/GenBank/DDBJ databases">
        <title>Genome sequence of Variovorax paradoxus KB5.</title>
        <authorList>
            <person name="Jeong H."/>
            <person name="Hong C.E."/>
            <person name="Jo S.H."/>
            <person name="Park J.M."/>
        </authorList>
    </citation>
    <scope>NUCLEOTIDE SEQUENCE [LARGE SCALE GENOMIC DNA]</scope>
    <source>
        <strain evidence="1 2">KB5</strain>
    </source>
</reference>
<sequence length="94" mass="10064">MSVLDIATRPDAKTVQLVFASPPCTGHSRPVMRALVTSFRACELCIYSTARAGRLLCDSPAVRLTGQPETLEVARAATGSCGPNARHLDMPGWH</sequence>
<protein>
    <submittedName>
        <fullName evidence="1">Uncharacterized protein</fullName>
    </submittedName>
</protein>
<organism evidence="1 2">
    <name type="scientific">Variovorax paradoxus</name>
    <dbReference type="NCBI Taxonomy" id="34073"/>
    <lineage>
        <taxon>Bacteria</taxon>
        <taxon>Pseudomonadati</taxon>
        <taxon>Pseudomonadota</taxon>
        <taxon>Betaproteobacteria</taxon>
        <taxon>Burkholderiales</taxon>
        <taxon>Comamonadaceae</taxon>
        <taxon>Variovorax</taxon>
    </lineage>
</organism>
<comment type="caution">
    <text evidence="1">The sequence shown here is derived from an EMBL/GenBank/DDBJ whole genome shotgun (WGS) entry which is preliminary data.</text>
</comment>
<dbReference type="RefSeq" id="WP_081271626.1">
    <property type="nucleotide sequence ID" value="NZ_LVHG01000106.1"/>
</dbReference>
<evidence type="ECO:0000313" key="1">
    <source>
        <dbReference type="EMBL" id="OAK55031.1"/>
    </source>
</evidence>
<evidence type="ECO:0000313" key="2">
    <source>
        <dbReference type="Proteomes" id="UP000077852"/>
    </source>
</evidence>
<dbReference type="AlphaFoldDB" id="A0AA91I7I6"/>
<dbReference type="Proteomes" id="UP000077852">
    <property type="component" value="Unassembled WGS sequence"/>
</dbReference>
<gene>
    <name evidence="1" type="ORF">A3K87_04325</name>
</gene>
<accession>A0AA91I7I6</accession>
<name>A0AA91I7I6_VARPD</name>
<proteinExistence type="predicted"/>
<dbReference type="EMBL" id="LVHG01000106">
    <property type="protein sequence ID" value="OAK55031.1"/>
    <property type="molecule type" value="Genomic_DNA"/>
</dbReference>